<dbReference type="InterPro" id="IPR013217">
    <property type="entry name" value="Methyltransf_12"/>
</dbReference>
<organism evidence="2 3">
    <name type="scientific">Candidatus Gottesmanbacteria bacterium RIFCSPHIGHO2_02_FULL_39_11</name>
    <dbReference type="NCBI Taxonomy" id="1798382"/>
    <lineage>
        <taxon>Bacteria</taxon>
        <taxon>Candidatus Gottesmaniibacteriota</taxon>
    </lineage>
</organism>
<evidence type="ECO:0000313" key="3">
    <source>
        <dbReference type="Proteomes" id="UP000176923"/>
    </source>
</evidence>
<gene>
    <name evidence="2" type="ORF">A3D77_07905</name>
</gene>
<reference evidence="2 3" key="1">
    <citation type="journal article" date="2016" name="Nat. Commun.">
        <title>Thousands of microbial genomes shed light on interconnected biogeochemical processes in an aquifer system.</title>
        <authorList>
            <person name="Anantharaman K."/>
            <person name="Brown C.T."/>
            <person name="Hug L.A."/>
            <person name="Sharon I."/>
            <person name="Castelle C.J."/>
            <person name="Probst A.J."/>
            <person name="Thomas B.C."/>
            <person name="Singh A."/>
            <person name="Wilkins M.J."/>
            <person name="Karaoz U."/>
            <person name="Brodie E.L."/>
            <person name="Williams K.H."/>
            <person name="Hubbard S.S."/>
            <person name="Banfield J.F."/>
        </authorList>
    </citation>
    <scope>NUCLEOTIDE SEQUENCE [LARGE SCALE GENOMIC DNA]</scope>
</reference>
<dbReference type="SUPFAM" id="SSF53335">
    <property type="entry name" value="S-adenosyl-L-methionine-dependent methyltransferases"/>
    <property type="match status" value="1"/>
</dbReference>
<dbReference type="CDD" id="cd02440">
    <property type="entry name" value="AdoMet_MTases"/>
    <property type="match status" value="1"/>
</dbReference>
<dbReference type="EMBL" id="MFJL01000035">
    <property type="protein sequence ID" value="OGG13471.1"/>
    <property type="molecule type" value="Genomic_DNA"/>
</dbReference>
<accession>A0A1F5ZM17</accession>
<evidence type="ECO:0000259" key="1">
    <source>
        <dbReference type="Pfam" id="PF08242"/>
    </source>
</evidence>
<evidence type="ECO:0000313" key="2">
    <source>
        <dbReference type="EMBL" id="OGG13471.1"/>
    </source>
</evidence>
<dbReference type="Gene3D" id="3.40.50.150">
    <property type="entry name" value="Vaccinia Virus protein VP39"/>
    <property type="match status" value="1"/>
</dbReference>
<protein>
    <recommendedName>
        <fullName evidence="1">Methyltransferase type 12 domain-containing protein</fullName>
    </recommendedName>
</protein>
<feature type="domain" description="Methyltransferase type 12" evidence="1">
    <location>
        <begin position="57"/>
        <end position="154"/>
    </location>
</feature>
<dbReference type="STRING" id="1798382.A3D77_07905"/>
<dbReference type="Pfam" id="PF08242">
    <property type="entry name" value="Methyltransf_12"/>
    <property type="match status" value="1"/>
</dbReference>
<dbReference type="InterPro" id="IPR029063">
    <property type="entry name" value="SAM-dependent_MTases_sf"/>
</dbReference>
<name>A0A1F5ZM17_9BACT</name>
<proteinExistence type="predicted"/>
<sequence length="252" mass="29138">MRKSGKKNLNKSNSSIQSNFYNTHSADYLSYEKNIPYARYLGKIVLNQLSGNKDQILEVGAGQGRFTFEIASRVGSIYATDVSVEELKILKKKIRLINVNNISVYHYDLLNPVNTFGKETWDHILGFFILHHLPKEKLNDVVYNLQKKLSKNGRMIFIEPNNLYPFHLVEMLITPDMEWEIEKGIYTDYIGCFKKACRKNGMRIISSRKFGFVPPPVINRLPASTHLDYMVEKIPVVREIFCPFILLTAEKI</sequence>
<dbReference type="Proteomes" id="UP000176923">
    <property type="component" value="Unassembled WGS sequence"/>
</dbReference>
<dbReference type="AlphaFoldDB" id="A0A1F5ZM17"/>
<dbReference type="PANTHER" id="PTHR43861">
    <property type="entry name" value="TRANS-ACONITATE 2-METHYLTRANSFERASE-RELATED"/>
    <property type="match status" value="1"/>
</dbReference>
<comment type="caution">
    <text evidence="2">The sequence shown here is derived from an EMBL/GenBank/DDBJ whole genome shotgun (WGS) entry which is preliminary data.</text>
</comment>